<evidence type="ECO:0000313" key="2">
    <source>
        <dbReference type="EMBL" id="CAA9407816.1"/>
    </source>
</evidence>
<feature type="region of interest" description="Disordered" evidence="1">
    <location>
        <begin position="1"/>
        <end position="23"/>
    </location>
</feature>
<dbReference type="EMBL" id="CADCVB010000013">
    <property type="protein sequence ID" value="CAA9407816.1"/>
    <property type="molecule type" value="Genomic_DNA"/>
</dbReference>
<accession>A0A6J4P944</accession>
<organism evidence="2">
    <name type="scientific">uncultured Rubrobacteraceae bacterium</name>
    <dbReference type="NCBI Taxonomy" id="349277"/>
    <lineage>
        <taxon>Bacteria</taxon>
        <taxon>Bacillati</taxon>
        <taxon>Actinomycetota</taxon>
        <taxon>Rubrobacteria</taxon>
        <taxon>Rubrobacterales</taxon>
        <taxon>Rubrobacteraceae</taxon>
        <taxon>environmental samples</taxon>
    </lineage>
</organism>
<proteinExistence type="predicted"/>
<feature type="non-terminal residue" evidence="2">
    <location>
        <position position="23"/>
    </location>
</feature>
<reference evidence="2" key="1">
    <citation type="submission" date="2020-02" db="EMBL/GenBank/DDBJ databases">
        <authorList>
            <person name="Meier V. D."/>
        </authorList>
    </citation>
    <scope>NUCLEOTIDE SEQUENCE</scope>
    <source>
        <strain evidence="2">AVDCRST_MAG78</strain>
    </source>
</reference>
<protein>
    <submittedName>
        <fullName evidence="2">Uncharacterized protein</fullName>
    </submittedName>
</protein>
<sequence length="23" mass="2555">HRGHRRRGRLSPPPGVLHGSVLL</sequence>
<feature type="non-terminal residue" evidence="2">
    <location>
        <position position="1"/>
    </location>
</feature>
<evidence type="ECO:0000256" key="1">
    <source>
        <dbReference type="SAM" id="MobiDB-lite"/>
    </source>
</evidence>
<name>A0A6J4P944_9ACTN</name>
<dbReference type="AlphaFoldDB" id="A0A6J4P944"/>
<gene>
    <name evidence="2" type="ORF">AVDCRST_MAG78-199</name>
</gene>